<accession>A0A0B7GTT9</accession>
<dbReference type="RefSeq" id="WP_024751881.1">
    <property type="nucleotide sequence ID" value="NZ_CDNC01000015.1"/>
</dbReference>
<evidence type="ECO:0000313" key="2">
    <source>
        <dbReference type="Proteomes" id="UP000042527"/>
    </source>
</evidence>
<keyword evidence="2" id="KW-1185">Reference proteome</keyword>
<evidence type="ECO:0008006" key="3">
    <source>
        <dbReference type="Google" id="ProtNLM"/>
    </source>
</evidence>
<dbReference type="PANTHER" id="PTHR30298">
    <property type="entry name" value="H REPEAT-ASSOCIATED PREDICTED TRANSPOSASE"/>
    <property type="match status" value="1"/>
</dbReference>
<sequence>MVETVITKGEKIAVERRYYISSLAAHIDLFMKAVCGHWAIESMHWHLDVTFKEDANTTIDKNAAMKRKYYSQMGTCNSQTDRTYPRQKIFR</sequence>
<organism evidence="1 2">
    <name type="scientific">Treponema phagedenis</name>
    <dbReference type="NCBI Taxonomy" id="162"/>
    <lineage>
        <taxon>Bacteria</taxon>
        <taxon>Pseudomonadati</taxon>
        <taxon>Spirochaetota</taxon>
        <taxon>Spirochaetia</taxon>
        <taxon>Spirochaetales</taxon>
        <taxon>Treponemataceae</taxon>
        <taxon>Treponema</taxon>
    </lineage>
</organism>
<dbReference type="PANTHER" id="PTHR30298:SF0">
    <property type="entry name" value="PROTEIN YBFL-RELATED"/>
    <property type="match status" value="1"/>
</dbReference>
<dbReference type="Proteomes" id="UP000042527">
    <property type="component" value="Unassembled WGS sequence"/>
</dbReference>
<dbReference type="GeneID" id="57753387"/>
<dbReference type="InterPro" id="IPR051698">
    <property type="entry name" value="Transposase_11-like"/>
</dbReference>
<protein>
    <recommendedName>
        <fullName evidence="3">ISAs1 family transposase</fullName>
    </recommendedName>
</protein>
<proteinExistence type="predicted"/>
<name>A0A0B7GTT9_TREPH</name>
<dbReference type="EMBL" id="CDNC01000015">
    <property type="protein sequence ID" value="CEM61908.1"/>
    <property type="molecule type" value="Genomic_DNA"/>
</dbReference>
<dbReference type="AlphaFoldDB" id="A0A0B7GTT9"/>
<evidence type="ECO:0000313" key="1">
    <source>
        <dbReference type="EMBL" id="CEM61908.1"/>
    </source>
</evidence>
<reference evidence="2" key="1">
    <citation type="submission" date="2015-01" db="EMBL/GenBank/DDBJ databases">
        <authorList>
            <person name="Manzoor Shahid"/>
            <person name="Zubair Saima"/>
        </authorList>
    </citation>
    <scope>NUCLEOTIDE SEQUENCE [LARGE SCALE GENOMIC DNA]</scope>
    <source>
        <strain evidence="2">V1</strain>
    </source>
</reference>
<gene>
    <name evidence="1" type="ORF">TPHV1_220032</name>
</gene>